<dbReference type="EMBL" id="VUYU01000029">
    <property type="protein sequence ID" value="NHZ37476.1"/>
    <property type="molecule type" value="Genomic_DNA"/>
</dbReference>
<evidence type="ECO:0000256" key="1">
    <source>
        <dbReference type="SAM" id="Phobius"/>
    </source>
</evidence>
<feature type="transmembrane region" description="Helical" evidence="1">
    <location>
        <begin position="38"/>
        <end position="58"/>
    </location>
</feature>
<organism evidence="2 3">
    <name type="scientific">Massilia rubra</name>
    <dbReference type="NCBI Taxonomy" id="2607910"/>
    <lineage>
        <taxon>Bacteria</taxon>
        <taxon>Pseudomonadati</taxon>
        <taxon>Pseudomonadota</taxon>
        <taxon>Betaproteobacteria</taxon>
        <taxon>Burkholderiales</taxon>
        <taxon>Oxalobacteraceae</taxon>
        <taxon>Telluria group</taxon>
        <taxon>Massilia</taxon>
    </lineage>
</organism>
<keyword evidence="3" id="KW-1185">Reference proteome</keyword>
<keyword evidence="1" id="KW-0812">Transmembrane</keyword>
<feature type="transmembrane region" description="Helical" evidence="1">
    <location>
        <begin position="312"/>
        <end position="331"/>
    </location>
</feature>
<sequence>MLLSADIDDFPLPLPLPPPPMPLAFNDLPRQRILSVDAFRGLTFVLMLFVNFLAGARGVPAWLLHADGGANGMGLADIVFPAFLFAVGMSIPFGVNSRLARGDGPGRVFGHSAWRALALIVMGVFMVNAESGYSEAAMRMPIAAWSLAFYAAVLLVWGVYRFDSALLNGCLRGAGVALLAALALLWRGEHGAMMTPQWWGILGLIGWAYLAVALLYQAGRGQLTLLLGAMPAGVALYMIANKTGVGTALSGHAIHSVIVLAGLVCALLFFDGQRGAPQRLRQAAAFALVLALAGWVLHHWYPVSKIGATPPWALYCGALCVAVFALLYWLVEVLAARRWTVLVEPAATSPLITYLLPFAIGAVISLAGARFRPALLEGGAALLAGAVFTATIVLVVARLNIHNCKLKI</sequence>
<keyword evidence="1" id="KW-0472">Membrane</keyword>
<feature type="transmembrane region" description="Helical" evidence="1">
    <location>
        <begin position="223"/>
        <end position="240"/>
    </location>
</feature>
<comment type="caution">
    <text evidence="2">The sequence shown here is derived from an EMBL/GenBank/DDBJ whole genome shotgun (WGS) entry which is preliminary data.</text>
</comment>
<feature type="transmembrane region" description="Helical" evidence="1">
    <location>
        <begin position="165"/>
        <end position="186"/>
    </location>
</feature>
<feature type="transmembrane region" description="Helical" evidence="1">
    <location>
        <begin position="282"/>
        <end position="300"/>
    </location>
</feature>
<protein>
    <submittedName>
        <fullName evidence="2">DUF5009 domain-containing protein</fullName>
    </submittedName>
</protein>
<dbReference type="Proteomes" id="UP000785613">
    <property type="component" value="Unassembled WGS sequence"/>
</dbReference>
<dbReference type="PANTHER" id="PTHR31061:SF24">
    <property type="entry name" value="LD22376P"/>
    <property type="match status" value="1"/>
</dbReference>
<accession>A0ABX0M5H8</accession>
<reference evidence="2 3" key="1">
    <citation type="submission" date="2019-09" db="EMBL/GenBank/DDBJ databases">
        <title>Taxonomy of Antarctic Massilia spp.: description of Massilia rubra sp. nov., Massilia aquatica sp. nov., Massilia mucilaginosa sp. nov., Massilia frigida sp. nov. isolated from streams, lakes and regoliths.</title>
        <authorList>
            <person name="Holochova P."/>
            <person name="Sedlacek I."/>
            <person name="Kralova S."/>
            <person name="Maslanova I."/>
            <person name="Busse H.-J."/>
            <person name="Stankova E."/>
            <person name="Vrbovska V."/>
            <person name="Kovarovic V."/>
            <person name="Bartak M."/>
            <person name="Svec P."/>
            <person name="Pantucek R."/>
        </authorList>
    </citation>
    <scope>NUCLEOTIDE SEQUENCE [LARGE SCALE GENOMIC DNA]</scope>
    <source>
        <strain evidence="2 3">CCM 8692</strain>
    </source>
</reference>
<feature type="transmembrane region" description="Helical" evidence="1">
    <location>
        <begin position="198"/>
        <end position="216"/>
    </location>
</feature>
<proteinExistence type="predicted"/>
<feature type="transmembrane region" description="Helical" evidence="1">
    <location>
        <begin position="351"/>
        <end position="369"/>
    </location>
</feature>
<feature type="transmembrane region" description="Helical" evidence="1">
    <location>
        <begin position="78"/>
        <end position="96"/>
    </location>
</feature>
<keyword evidence="1" id="KW-1133">Transmembrane helix</keyword>
<name>A0ABX0M5H8_9BURK</name>
<feature type="transmembrane region" description="Helical" evidence="1">
    <location>
        <begin position="252"/>
        <end position="270"/>
    </location>
</feature>
<feature type="transmembrane region" description="Helical" evidence="1">
    <location>
        <begin position="142"/>
        <end position="160"/>
    </location>
</feature>
<feature type="transmembrane region" description="Helical" evidence="1">
    <location>
        <begin position="381"/>
        <end position="401"/>
    </location>
</feature>
<gene>
    <name evidence="2" type="ORF">F0185_28340</name>
</gene>
<evidence type="ECO:0000313" key="3">
    <source>
        <dbReference type="Proteomes" id="UP000785613"/>
    </source>
</evidence>
<evidence type="ECO:0000313" key="2">
    <source>
        <dbReference type="EMBL" id="NHZ37476.1"/>
    </source>
</evidence>
<dbReference type="PANTHER" id="PTHR31061">
    <property type="entry name" value="LD22376P"/>
    <property type="match status" value="1"/>
</dbReference>
<feature type="transmembrane region" description="Helical" evidence="1">
    <location>
        <begin position="108"/>
        <end position="127"/>
    </location>
</feature>